<comment type="caution">
    <text evidence="1">The sequence shown here is derived from an EMBL/GenBank/DDBJ whole genome shotgun (WGS) entry which is preliminary data.</text>
</comment>
<dbReference type="EMBL" id="MLJW01002509">
    <property type="protein sequence ID" value="OIQ74435.1"/>
    <property type="molecule type" value="Genomic_DNA"/>
</dbReference>
<evidence type="ECO:0000313" key="1">
    <source>
        <dbReference type="EMBL" id="OIQ74435.1"/>
    </source>
</evidence>
<accession>A0A1J5QAB1</accession>
<name>A0A1J5QAB1_9ZZZZ</name>
<sequence length="69" mass="7086">MRQLDLFSALQSSTEGIDTEFKSARGGVANTQGGTIVLGVAEKPTGLVWEGVPDAAQLRTVVGLAASLV</sequence>
<proteinExistence type="predicted"/>
<gene>
    <name evidence="1" type="ORF">GALL_439070</name>
</gene>
<reference evidence="1" key="1">
    <citation type="submission" date="2016-10" db="EMBL/GenBank/DDBJ databases">
        <title>Sequence of Gallionella enrichment culture.</title>
        <authorList>
            <person name="Poehlein A."/>
            <person name="Muehling M."/>
            <person name="Daniel R."/>
        </authorList>
    </citation>
    <scope>NUCLEOTIDE SEQUENCE</scope>
</reference>
<protein>
    <submittedName>
        <fullName evidence="1">Uncharacterized protein</fullName>
    </submittedName>
</protein>
<dbReference type="AlphaFoldDB" id="A0A1J5QAB1"/>
<organism evidence="1">
    <name type="scientific">mine drainage metagenome</name>
    <dbReference type="NCBI Taxonomy" id="410659"/>
    <lineage>
        <taxon>unclassified sequences</taxon>
        <taxon>metagenomes</taxon>
        <taxon>ecological metagenomes</taxon>
    </lineage>
</organism>